<protein>
    <submittedName>
        <fullName evidence="1">Uncharacterized protein</fullName>
    </submittedName>
</protein>
<keyword evidence="2" id="KW-1185">Reference proteome</keyword>
<comment type="caution">
    <text evidence="1">The sequence shown here is derived from an EMBL/GenBank/DDBJ whole genome shotgun (WGS) entry which is preliminary data.</text>
</comment>
<dbReference type="Proteomes" id="UP000299102">
    <property type="component" value="Unassembled WGS sequence"/>
</dbReference>
<proteinExistence type="predicted"/>
<dbReference type="EMBL" id="BGZK01000612">
    <property type="protein sequence ID" value="GBP52883.1"/>
    <property type="molecule type" value="Genomic_DNA"/>
</dbReference>
<accession>A0A4C1WPF9</accession>
<sequence>MNIDNGLFKKRAYSFTKGRQHTSDSSGVAGCPWAAVVVYYPMTRFLVCSYKSCKIYRGFWGPGDSYTGSSLGQRGGVLIYVSRLQVSFSIFPLSRRRQLALRWELSLRTENVLALVKYK</sequence>
<reference evidence="1 2" key="1">
    <citation type="journal article" date="2019" name="Commun. Biol.">
        <title>The bagworm genome reveals a unique fibroin gene that provides high tensile strength.</title>
        <authorList>
            <person name="Kono N."/>
            <person name="Nakamura H."/>
            <person name="Ohtoshi R."/>
            <person name="Tomita M."/>
            <person name="Numata K."/>
            <person name="Arakawa K."/>
        </authorList>
    </citation>
    <scope>NUCLEOTIDE SEQUENCE [LARGE SCALE GENOMIC DNA]</scope>
</reference>
<evidence type="ECO:0000313" key="1">
    <source>
        <dbReference type="EMBL" id="GBP52883.1"/>
    </source>
</evidence>
<evidence type="ECO:0000313" key="2">
    <source>
        <dbReference type="Proteomes" id="UP000299102"/>
    </source>
</evidence>
<name>A0A4C1WPF9_EUMVA</name>
<dbReference type="AlphaFoldDB" id="A0A4C1WPF9"/>
<organism evidence="1 2">
    <name type="scientific">Eumeta variegata</name>
    <name type="common">Bagworm moth</name>
    <name type="synonym">Eumeta japonica</name>
    <dbReference type="NCBI Taxonomy" id="151549"/>
    <lineage>
        <taxon>Eukaryota</taxon>
        <taxon>Metazoa</taxon>
        <taxon>Ecdysozoa</taxon>
        <taxon>Arthropoda</taxon>
        <taxon>Hexapoda</taxon>
        <taxon>Insecta</taxon>
        <taxon>Pterygota</taxon>
        <taxon>Neoptera</taxon>
        <taxon>Endopterygota</taxon>
        <taxon>Lepidoptera</taxon>
        <taxon>Glossata</taxon>
        <taxon>Ditrysia</taxon>
        <taxon>Tineoidea</taxon>
        <taxon>Psychidae</taxon>
        <taxon>Oiketicinae</taxon>
        <taxon>Eumeta</taxon>
    </lineage>
</organism>
<gene>
    <name evidence="1" type="ORF">EVAR_47538_1</name>
</gene>